<proteinExistence type="predicted"/>
<accession>A0A6B0SPH7</accession>
<keyword evidence="1" id="KW-1133">Transmembrane helix</keyword>
<dbReference type="Proteomes" id="UP000437065">
    <property type="component" value="Unassembled WGS sequence"/>
</dbReference>
<evidence type="ECO:0000313" key="2">
    <source>
        <dbReference type="EMBL" id="MXR40824.1"/>
    </source>
</evidence>
<dbReference type="EMBL" id="WUUS01000003">
    <property type="protein sequence ID" value="MXR40824.1"/>
    <property type="molecule type" value="Genomic_DNA"/>
</dbReference>
<reference evidence="2 3" key="1">
    <citation type="submission" date="2019-12" db="EMBL/GenBank/DDBJ databases">
        <title>Isolation and characterization of three novel carbon monoxide-oxidizing members of Halobacteria from salione crusts and soils.</title>
        <authorList>
            <person name="Myers M.R."/>
            <person name="King G.M."/>
        </authorList>
    </citation>
    <scope>NUCLEOTIDE SEQUENCE [LARGE SCALE GENOMIC DNA]</scope>
    <source>
        <strain evidence="2 3">WSA2</strain>
    </source>
</reference>
<keyword evidence="3" id="KW-1185">Reference proteome</keyword>
<keyword evidence="1" id="KW-0472">Membrane</keyword>
<feature type="transmembrane region" description="Helical" evidence="1">
    <location>
        <begin position="14"/>
        <end position="34"/>
    </location>
</feature>
<keyword evidence="1" id="KW-0812">Transmembrane</keyword>
<gene>
    <name evidence="2" type="ORF">GRX01_05650</name>
</gene>
<comment type="caution">
    <text evidence="2">The sequence shown here is derived from an EMBL/GenBank/DDBJ whole genome shotgun (WGS) entry which is preliminary data.</text>
</comment>
<dbReference type="AlphaFoldDB" id="A0A6B0SPH7"/>
<protein>
    <submittedName>
        <fullName evidence="2">Uncharacterized protein</fullName>
    </submittedName>
</protein>
<sequence>MTGVRAVLGHVRELGVIGVLLVAYVVGLTGATVVGKAKGLATRGSGVEVDPAESHQA</sequence>
<name>A0A6B0SPH7_9EURY</name>
<evidence type="ECO:0000256" key="1">
    <source>
        <dbReference type="SAM" id="Phobius"/>
    </source>
</evidence>
<organism evidence="2 3">
    <name type="scientific">Halobaculum saliterrae</name>
    <dbReference type="NCBI Taxonomy" id="2073113"/>
    <lineage>
        <taxon>Archaea</taxon>
        <taxon>Methanobacteriati</taxon>
        <taxon>Methanobacteriota</taxon>
        <taxon>Stenosarchaea group</taxon>
        <taxon>Halobacteria</taxon>
        <taxon>Halobacteriales</taxon>
        <taxon>Haloferacaceae</taxon>
        <taxon>Halobaculum</taxon>
    </lineage>
</organism>
<dbReference type="RefSeq" id="WP_159664333.1">
    <property type="nucleotide sequence ID" value="NZ_WUUS01000003.1"/>
</dbReference>
<evidence type="ECO:0000313" key="3">
    <source>
        <dbReference type="Proteomes" id="UP000437065"/>
    </source>
</evidence>